<protein>
    <submittedName>
        <fullName evidence="1">Uncharacterized protein</fullName>
    </submittedName>
</protein>
<proteinExistence type="predicted"/>
<accession>A0A5B7FZ91</accession>
<gene>
    <name evidence="1" type="ORF">E2C01_044527</name>
</gene>
<organism evidence="1 2">
    <name type="scientific">Portunus trituberculatus</name>
    <name type="common">Swimming crab</name>
    <name type="synonym">Neptunus trituberculatus</name>
    <dbReference type="NCBI Taxonomy" id="210409"/>
    <lineage>
        <taxon>Eukaryota</taxon>
        <taxon>Metazoa</taxon>
        <taxon>Ecdysozoa</taxon>
        <taxon>Arthropoda</taxon>
        <taxon>Crustacea</taxon>
        <taxon>Multicrustacea</taxon>
        <taxon>Malacostraca</taxon>
        <taxon>Eumalacostraca</taxon>
        <taxon>Eucarida</taxon>
        <taxon>Decapoda</taxon>
        <taxon>Pleocyemata</taxon>
        <taxon>Brachyura</taxon>
        <taxon>Eubrachyura</taxon>
        <taxon>Portunoidea</taxon>
        <taxon>Portunidae</taxon>
        <taxon>Portuninae</taxon>
        <taxon>Portunus</taxon>
    </lineage>
</organism>
<sequence length="125" mass="13869">MANALWRASFGSRRVLSMNPHPQLMGLLEGAVPSKVHLLGLGRCNVGLYTSEPDVWQMLSFWPPELEVSAPRCRYYAGTHQSSRCLEKIQAGTKIPLCCCNCSGEHNANSRPCPARLRPFRRATG</sequence>
<keyword evidence="2" id="KW-1185">Reference proteome</keyword>
<dbReference type="EMBL" id="VSRR010009670">
    <property type="protein sequence ID" value="MPC50697.1"/>
    <property type="molecule type" value="Genomic_DNA"/>
</dbReference>
<dbReference type="Proteomes" id="UP000324222">
    <property type="component" value="Unassembled WGS sequence"/>
</dbReference>
<evidence type="ECO:0000313" key="2">
    <source>
        <dbReference type="Proteomes" id="UP000324222"/>
    </source>
</evidence>
<dbReference type="AlphaFoldDB" id="A0A5B7FZ91"/>
<comment type="caution">
    <text evidence="1">The sequence shown here is derived from an EMBL/GenBank/DDBJ whole genome shotgun (WGS) entry which is preliminary data.</text>
</comment>
<evidence type="ECO:0000313" key="1">
    <source>
        <dbReference type="EMBL" id="MPC50697.1"/>
    </source>
</evidence>
<reference evidence="1 2" key="1">
    <citation type="submission" date="2019-05" db="EMBL/GenBank/DDBJ databases">
        <title>Another draft genome of Portunus trituberculatus and its Hox gene families provides insights of decapod evolution.</title>
        <authorList>
            <person name="Jeong J.-H."/>
            <person name="Song I."/>
            <person name="Kim S."/>
            <person name="Choi T."/>
            <person name="Kim D."/>
            <person name="Ryu S."/>
            <person name="Kim W."/>
        </authorList>
    </citation>
    <scope>NUCLEOTIDE SEQUENCE [LARGE SCALE GENOMIC DNA]</scope>
    <source>
        <tissue evidence="1">Muscle</tissue>
    </source>
</reference>
<name>A0A5B7FZ91_PORTR</name>